<keyword evidence="3" id="KW-0813">Transport</keyword>
<dbReference type="GO" id="GO:0015562">
    <property type="term" value="F:efflux transmembrane transporter activity"/>
    <property type="evidence" value="ECO:0007669"/>
    <property type="project" value="InterPro"/>
</dbReference>
<keyword evidence="4" id="KW-1134">Transmembrane beta strand</keyword>
<dbReference type="NCBIfam" id="TIGR01844">
    <property type="entry name" value="type_I_sec_TolC"/>
    <property type="match status" value="1"/>
</dbReference>
<dbReference type="AlphaFoldDB" id="A0A0G4JUX5"/>
<dbReference type="EMBL" id="CGIG01000001">
    <property type="protein sequence ID" value="CPR16654.1"/>
    <property type="molecule type" value="Genomic_DNA"/>
</dbReference>
<comment type="subcellular location">
    <subcellularLocation>
        <location evidence="1">Cell outer membrane</location>
    </subcellularLocation>
</comment>
<dbReference type="Proteomes" id="UP000044377">
    <property type="component" value="Unassembled WGS sequence"/>
</dbReference>
<dbReference type="GO" id="GO:0015288">
    <property type="term" value="F:porin activity"/>
    <property type="evidence" value="ECO:0007669"/>
    <property type="project" value="TreeGrafter"/>
</dbReference>
<dbReference type="GO" id="GO:1990281">
    <property type="term" value="C:efflux pump complex"/>
    <property type="evidence" value="ECO:0007669"/>
    <property type="project" value="TreeGrafter"/>
</dbReference>
<evidence type="ECO:0000256" key="5">
    <source>
        <dbReference type="ARBA" id="ARBA00022692"/>
    </source>
</evidence>
<dbReference type="InterPro" id="IPR051906">
    <property type="entry name" value="TolC-like"/>
</dbReference>
<dbReference type="PANTHER" id="PTHR30026:SF22">
    <property type="entry name" value="OUTER MEMBRANE EFFLUX PROTEIN"/>
    <property type="match status" value="1"/>
</dbReference>
<reference evidence="9" key="1">
    <citation type="submission" date="2015-01" db="EMBL/GenBank/DDBJ databases">
        <authorList>
            <person name="Paterson Steve"/>
        </authorList>
    </citation>
    <scope>NUCLEOTIDE SEQUENCE [LARGE SCALE GENOMIC DNA]</scope>
    <source>
        <strain evidence="9">OBR1</strain>
    </source>
</reference>
<dbReference type="SUPFAM" id="SSF56954">
    <property type="entry name" value="Outer membrane efflux proteins (OEP)"/>
    <property type="match status" value="1"/>
</dbReference>
<evidence type="ECO:0000256" key="1">
    <source>
        <dbReference type="ARBA" id="ARBA00004442"/>
    </source>
</evidence>
<dbReference type="InterPro" id="IPR010130">
    <property type="entry name" value="T1SS_OMP_TolC"/>
</dbReference>
<comment type="similarity">
    <text evidence="2">Belongs to the outer membrane factor (OMF) (TC 1.B.17) family.</text>
</comment>
<evidence type="ECO:0000256" key="4">
    <source>
        <dbReference type="ARBA" id="ARBA00022452"/>
    </source>
</evidence>
<keyword evidence="6" id="KW-0472">Membrane</keyword>
<dbReference type="Pfam" id="PF02321">
    <property type="entry name" value="OEP"/>
    <property type="match status" value="2"/>
</dbReference>
<evidence type="ECO:0000256" key="3">
    <source>
        <dbReference type="ARBA" id="ARBA00022448"/>
    </source>
</evidence>
<proteinExistence type="inferred from homology"/>
<evidence type="ECO:0000313" key="9">
    <source>
        <dbReference type="Proteomes" id="UP000044377"/>
    </source>
</evidence>
<sequence length="492" mass="53927">MLVVFLFNLLILLWNNMKSCRGFTIGLAPLLASVGGIYSGISVAQIEPQPGIISTGQIVVREQLPALSGPVAPPVTARVPESLDINVAVARAVSWHPDVREAIGRLFEQSEAVNVARSQYYPQVSGGINNGITNSYSNSGYSPSLVLSVSQMLYDFGKVDSQVRAANAGVAREQANVLVSIDTVAHGTASAVVQVQGYQKLVAVAREQLAALDGISQLARQRNDEGASSLSDVVQTNVRIEGARSTLLQYQANLDRWRATLASRLGWARIQRVSDAFPQNLQRACDVSDPDDRLVPSVLAAYAQANQAQAQLDEANARIRPTISLQPEVSHYLNDRYANSETLDRTQYSAWVRVEVPIYQGGRLTAGRNAAAHSLEAANASVQTARLEARQQLMESQNEAQSLAHSLKIQVRQQELGKQTRALYQQQYLELGSRPLLDVLNAEQEVFQARFAEHQTLMQLHQLQLDCLYSTGKMRSAFTLDNRTIQAVEIQP</sequence>
<protein>
    <submittedName>
        <fullName evidence="8">Type I secretion system, outer membrane component LapE</fullName>
    </submittedName>
</protein>
<dbReference type="InterPro" id="IPR003423">
    <property type="entry name" value="OMP_efflux"/>
</dbReference>
<keyword evidence="7" id="KW-0998">Cell outer membrane</keyword>
<evidence type="ECO:0000313" key="8">
    <source>
        <dbReference type="EMBL" id="CPR16654.1"/>
    </source>
</evidence>
<dbReference type="GO" id="GO:0009279">
    <property type="term" value="C:cell outer membrane"/>
    <property type="evidence" value="ECO:0007669"/>
    <property type="project" value="UniProtKB-SubCell"/>
</dbReference>
<evidence type="ECO:0000256" key="7">
    <source>
        <dbReference type="ARBA" id="ARBA00023237"/>
    </source>
</evidence>
<dbReference type="PANTHER" id="PTHR30026">
    <property type="entry name" value="OUTER MEMBRANE PROTEIN TOLC"/>
    <property type="match status" value="1"/>
</dbReference>
<evidence type="ECO:0000256" key="2">
    <source>
        <dbReference type="ARBA" id="ARBA00007613"/>
    </source>
</evidence>
<dbReference type="STRING" id="1109412.BN1221_02199"/>
<organism evidence="8 9">
    <name type="scientific">Brenneria goodwinii</name>
    <dbReference type="NCBI Taxonomy" id="1109412"/>
    <lineage>
        <taxon>Bacteria</taxon>
        <taxon>Pseudomonadati</taxon>
        <taxon>Pseudomonadota</taxon>
        <taxon>Gammaproteobacteria</taxon>
        <taxon>Enterobacterales</taxon>
        <taxon>Pectobacteriaceae</taxon>
        <taxon>Brenneria</taxon>
    </lineage>
</organism>
<name>A0A0G4JUX5_9GAMM</name>
<keyword evidence="9" id="KW-1185">Reference proteome</keyword>
<keyword evidence="5" id="KW-0812">Transmembrane</keyword>
<evidence type="ECO:0000256" key="6">
    <source>
        <dbReference type="ARBA" id="ARBA00023136"/>
    </source>
</evidence>
<accession>A0A0G4JUX5</accession>
<gene>
    <name evidence="8" type="ORF">BN1221_02199</name>
</gene>
<dbReference type="Gene3D" id="1.20.1600.10">
    <property type="entry name" value="Outer membrane efflux proteins (OEP)"/>
    <property type="match status" value="1"/>
</dbReference>